<gene>
    <name evidence="1" type="ORF">AVEN_127023_1</name>
</gene>
<dbReference type="EMBL" id="BGPR01000134">
    <property type="protein sequence ID" value="GBL97919.1"/>
    <property type="molecule type" value="Genomic_DNA"/>
</dbReference>
<organism evidence="1 2">
    <name type="scientific">Araneus ventricosus</name>
    <name type="common">Orbweaver spider</name>
    <name type="synonym">Epeira ventricosa</name>
    <dbReference type="NCBI Taxonomy" id="182803"/>
    <lineage>
        <taxon>Eukaryota</taxon>
        <taxon>Metazoa</taxon>
        <taxon>Ecdysozoa</taxon>
        <taxon>Arthropoda</taxon>
        <taxon>Chelicerata</taxon>
        <taxon>Arachnida</taxon>
        <taxon>Araneae</taxon>
        <taxon>Araneomorphae</taxon>
        <taxon>Entelegynae</taxon>
        <taxon>Araneoidea</taxon>
        <taxon>Araneidae</taxon>
        <taxon>Araneus</taxon>
    </lineage>
</organism>
<evidence type="ECO:0000313" key="1">
    <source>
        <dbReference type="EMBL" id="GBL97919.1"/>
    </source>
</evidence>
<reference evidence="1 2" key="1">
    <citation type="journal article" date="2019" name="Sci. Rep.">
        <title>Orb-weaving spider Araneus ventricosus genome elucidates the spidroin gene catalogue.</title>
        <authorList>
            <person name="Kono N."/>
            <person name="Nakamura H."/>
            <person name="Ohtoshi R."/>
            <person name="Moran D.A.P."/>
            <person name="Shinohara A."/>
            <person name="Yoshida Y."/>
            <person name="Fujiwara M."/>
            <person name="Mori M."/>
            <person name="Tomita M."/>
            <person name="Arakawa K."/>
        </authorList>
    </citation>
    <scope>NUCLEOTIDE SEQUENCE [LARGE SCALE GENOMIC DNA]</scope>
</reference>
<dbReference type="Proteomes" id="UP000499080">
    <property type="component" value="Unassembled WGS sequence"/>
</dbReference>
<evidence type="ECO:0000313" key="2">
    <source>
        <dbReference type="Proteomes" id="UP000499080"/>
    </source>
</evidence>
<sequence>MELQCTIAPDLFQCDHPSCGPHIAFCTQHSRRPKITCHQESQHSPQYVVLYGRQRRDNTKIDIGLQITPQEKVRCSVRLDPGGMDMENVVYRMQCVVHKKDGLIEGLSHSSTRK</sequence>
<dbReference type="AlphaFoldDB" id="A0A4Y2C1E6"/>
<keyword evidence="2" id="KW-1185">Reference proteome</keyword>
<protein>
    <submittedName>
        <fullName evidence="1">Uncharacterized protein</fullName>
    </submittedName>
</protein>
<accession>A0A4Y2C1E6</accession>
<name>A0A4Y2C1E6_ARAVE</name>
<comment type="caution">
    <text evidence="1">The sequence shown here is derived from an EMBL/GenBank/DDBJ whole genome shotgun (WGS) entry which is preliminary data.</text>
</comment>
<proteinExistence type="predicted"/>
<dbReference type="OrthoDB" id="7999779at2759"/>